<evidence type="ECO:0000313" key="3">
    <source>
        <dbReference type="Proteomes" id="UP001597260"/>
    </source>
</evidence>
<accession>A0ABW3YRF1</accession>
<gene>
    <name evidence="2" type="ORF">ACFQ4H_33215</name>
</gene>
<reference evidence="3" key="1">
    <citation type="journal article" date="2019" name="Int. J. Syst. Evol. Microbiol.">
        <title>The Global Catalogue of Microorganisms (GCM) 10K type strain sequencing project: providing services to taxonomists for standard genome sequencing and annotation.</title>
        <authorList>
            <consortium name="The Broad Institute Genomics Platform"/>
            <consortium name="The Broad Institute Genome Sequencing Center for Infectious Disease"/>
            <person name="Wu L."/>
            <person name="Ma J."/>
        </authorList>
    </citation>
    <scope>NUCLEOTIDE SEQUENCE [LARGE SCALE GENOMIC DNA]</scope>
    <source>
        <strain evidence="3">JCM 31037</strain>
    </source>
</reference>
<proteinExistence type="predicted"/>
<name>A0ABW3YRF1_9ACTN</name>
<comment type="caution">
    <text evidence="2">The sequence shown here is derived from an EMBL/GenBank/DDBJ whole genome shotgun (WGS) entry which is preliminary data.</text>
</comment>
<feature type="region of interest" description="Disordered" evidence="1">
    <location>
        <begin position="340"/>
        <end position="360"/>
    </location>
</feature>
<dbReference type="Proteomes" id="UP001597260">
    <property type="component" value="Unassembled WGS sequence"/>
</dbReference>
<evidence type="ECO:0000256" key="1">
    <source>
        <dbReference type="SAM" id="MobiDB-lite"/>
    </source>
</evidence>
<sequence>MLLRLAGRLPDDLLTQARAWLAEETLTKIAEAVVATAVTQRLTVHPADVELLASLLPETGEGRRQVAGLATSEQDVVPPYVFQPVSPEEANKIRRRGGTVPVALDLTTGAPLPLDSVDAAAVEAVAASSGVRGLWRSWRLAADRASWPLPRRVYLVEVDDPGQRHRLAADLQGLLAAAGEATPQVEVTAVGAAAAYYQRTARGGGALLWAREAAPAIENVSVFDLVDPVLGATFAPDHPLVTDPSIRAEMLDYLDNGHPLMFTTATIDDVVDVTRGSVVPLNFRTDGTWLWPEAVTYYLREHNLRPDDRLVEHMERAGYQISPLDGVAIFRTLTKLQEPPESEPVWRFHDDEPDDVESPS</sequence>
<evidence type="ECO:0000313" key="2">
    <source>
        <dbReference type="EMBL" id="MFD1325950.1"/>
    </source>
</evidence>
<protein>
    <submittedName>
        <fullName evidence="2">Uncharacterized protein</fullName>
    </submittedName>
</protein>
<keyword evidence="3" id="KW-1185">Reference proteome</keyword>
<dbReference type="EMBL" id="JBHTMP010000106">
    <property type="protein sequence ID" value="MFD1325950.1"/>
    <property type="molecule type" value="Genomic_DNA"/>
</dbReference>
<feature type="compositionally biased region" description="Acidic residues" evidence="1">
    <location>
        <begin position="351"/>
        <end position="360"/>
    </location>
</feature>
<dbReference type="RefSeq" id="WP_377578954.1">
    <property type="nucleotide sequence ID" value="NZ_JBHTMP010000106.1"/>
</dbReference>
<organism evidence="2 3">
    <name type="scientific">Micromonospora sonneratiae</name>
    <dbReference type="NCBI Taxonomy" id="1184706"/>
    <lineage>
        <taxon>Bacteria</taxon>
        <taxon>Bacillati</taxon>
        <taxon>Actinomycetota</taxon>
        <taxon>Actinomycetes</taxon>
        <taxon>Micromonosporales</taxon>
        <taxon>Micromonosporaceae</taxon>
        <taxon>Micromonospora</taxon>
    </lineage>
</organism>